<feature type="transmembrane region" description="Helical" evidence="6">
    <location>
        <begin position="290"/>
        <end position="312"/>
    </location>
</feature>
<dbReference type="SUPFAM" id="SSF57716">
    <property type="entry name" value="Glucocorticoid receptor-like (DNA-binding domain)"/>
    <property type="match status" value="1"/>
</dbReference>
<proteinExistence type="predicted"/>
<dbReference type="GO" id="GO:0003677">
    <property type="term" value="F:DNA binding"/>
    <property type="evidence" value="ECO:0007669"/>
    <property type="project" value="UniProtKB-UniRule"/>
</dbReference>
<reference evidence="8 9" key="1">
    <citation type="submission" date="2023-01" db="EMBL/GenBank/DDBJ databases">
        <authorList>
            <person name="Whitehead M."/>
        </authorList>
    </citation>
    <scope>NUCLEOTIDE SEQUENCE [LARGE SCALE GENOMIC DNA]</scope>
</reference>
<sequence>MVLCSVFGCNSNNDKKRATCRQSENINFYSFPKRNKSPLRFKQWLVFCKRKDFVPGSGSRICSKHFQEKDFTESSKLQKQLLPNEKIKLYLNSDSIPTIYKVDDLRPKIPRSIRISRKRNEEDIPKLNSTNIGKKLKVDNFVNDFNESDSEDDNVLDIDNPNCIYFSDNPNDKGIQCDLGNECYKLYKPTNDISFEIENQEEEEEAYEEEEIYECKQTPKKPSSKIEENSCFFVFWDCLLTLFNRCRQCNSTVVSVQHYIQGALLSVITICDRNHKLIWRSQNKNNKRPLGNILIGSALTLSGILFTQFLAFCDSLKLSFFSRPVYDKIIKRYTGPVICNIWEDQKKSTIDSIKNSENYIWLAGDGQFDSPGFCAKYCIYSVMDLRSGKIVDFKLVQKGMVKGDLERKGCELLLNDLTKNQNFNIKLFLTDRHKGIRFYIRTQHPDIQHEFDVWHLSKGLMKKMKTLEKKHENAYLWKSSINNHLWWASQNCKGDGQLLVEKFTSLLHHIKNEHEWEENGVTKTCDHDPLTDGEINKKLWLKSDDESYYALKKIITAKDFIKDLPHAKHFVHTGRLESYHNVRLRAGSSKNSALGKT</sequence>
<dbReference type="PROSITE" id="PS50950">
    <property type="entry name" value="ZF_THAP"/>
    <property type="match status" value="1"/>
</dbReference>
<evidence type="ECO:0000256" key="2">
    <source>
        <dbReference type="ARBA" id="ARBA00022771"/>
    </source>
</evidence>
<evidence type="ECO:0000256" key="4">
    <source>
        <dbReference type="ARBA" id="ARBA00023125"/>
    </source>
</evidence>
<accession>A0AAV0XTH9</accession>
<dbReference type="PANTHER" id="PTHR31751">
    <property type="entry name" value="SI:CH211-108C17.2-RELATED-RELATED"/>
    <property type="match status" value="1"/>
</dbReference>
<evidence type="ECO:0000256" key="1">
    <source>
        <dbReference type="ARBA" id="ARBA00022723"/>
    </source>
</evidence>
<keyword evidence="1" id="KW-0479">Metal-binding</keyword>
<keyword evidence="9" id="KW-1185">Reference proteome</keyword>
<keyword evidence="3" id="KW-0862">Zinc</keyword>
<dbReference type="InterPro" id="IPR038441">
    <property type="entry name" value="THAP_Znf_sf"/>
</dbReference>
<feature type="domain" description="THAP-type" evidence="7">
    <location>
        <begin position="1"/>
        <end position="100"/>
    </location>
</feature>
<keyword evidence="6" id="KW-0472">Membrane</keyword>
<dbReference type="EMBL" id="CARXXK010001014">
    <property type="protein sequence ID" value="CAI6371678.1"/>
    <property type="molecule type" value="Genomic_DNA"/>
</dbReference>
<evidence type="ECO:0000256" key="6">
    <source>
        <dbReference type="SAM" id="Phobius"/>
    </source>
</evidence>
<dbReference type="SMART" id="SM00692">
    <property type="entry name" value="DM3"/>
    <property type="match status" value="1"/>
</dbReference>
<evidence type="ECO:0000256" key="5">
    <source>
        <dbReference type="PROSITE-ProRule" id="PRU00309"/>
    </source>
</evidence>
<comment type="caution">
    <text evidence="8">The sequence shown here is derived from an EMBL/GenBank/DDBJ whole genome shotgun (WGS) entry which is preliminary data.</text>
</comment>
<keyword evidence="2 5" id="KW-0863">Zinc-finger</keyword>
<dbReference type="Pfam" id="PF05485">
    <property type="entry name" value="THAP"/>
    <property type="match status" value="1"/>
</dbReference>
<evidence type="ECO:0000313" key="8">
    <source>
        <dbReference type="EMBL" id="CAI6371678.1"/>
    </source>
</evidence>
<keyword evidence="6" id="KW-0812">Transmembrane</keyword>
<name>A0AAV0XTH9_9HEMI</name>
<dbReference type="SMART" id="SM00980">
    <property type="entry name" value="THAP"/>
    <property type="match status" value="1"/>
</dbReference>
<dbReference type="AlphaFoldDB" id="A0AAV0XTH9"/>
<evidence type="ECO:0000313" key="9">
    <source>
        <dbReference type="Proteomes" id="UP001160148"/>
    </source>
</evidence>
<dbReference type="GO" id="GO:0008270">
    <property type="term" value="F:zinc ion binding"/>
    <property type="evidence" value="ECO:0007669"/>
    <property type="project" value="UniProtKB-KW"/>
</dbReference>
<dbReference type="Gene3D" id="6.20.210.20">
    <property type="entry name" value="THAP domain"/>
    <property type="match status" value="1"/>
</dbReference>
<evidence type="ECO:0000256" key="3">
    <source>
        <dbReference type="ARBA" id="ARBA00022833"/>
    </source>
</evidence>
<dbReference type="InterPro" id="IPR006612">
    <property type="entry name" value="THAP_Znf"/>
</dbReference>
<gene>
    <name evidence="8" type="ORF">MEUPH1_LOCUS25656</name>
</gene>
<keyword evidence="4 5" id="KW-0238">DNA-binding</keyword>
<keyword evidence="6" id="KW-1133">Transmembrane helix</keyword>
<dbReference type="PANTHER" id="PTHR31751:SF42">
    <property type="entry name" value="PROTEIN CBG10204"/>
    <property type="match status" value="1"/>
</dbReference>
<organism evidence="8 9">
    <name type="scientific">Macrosiphum euphorbiae</name>
    <name type="common">potato aphid</name>
    <dbReference type="NCBI Taxonomy" id="13131"/>
    <lineage>
        <taxon>Eukaryota</taxon>
        <taxon>Metazoa</taxon>
        <taxon>Ecdysozoa</taxon>
        <taxon>Arthropoda</taxon>
        <taxon>Hexapoda</taxon>
        <taxon>Insecta</taxon>
        <taxon>Pterygota</taxon>
        <taxon>Neoptera</taxon>
        <taxon>Paraneoptera</taxon>
        <taxon>Hemiptera</taxon>
        <taxon>Sternorrhyncha</taxon>
        <taxon>Aphidomorpha</taxon>
        <taxon>Aphidoidea</taxon>
        <taxon>Aphididae</taxon>
        <taxon>Macrosiphini</taxon>
        <taxon>Macrosiphum</taxon>
    </lineage>
</organism>
<protein>
    <recommendedName>
        <fullName evidence="7">THAP-type domain-containing protein</fullName>
    </recommendedName>
</protein>
<evidence type="ECO:0000259" key="7">
    <source>
        <dbReference type="PROSITE" id="PS50950"/>
    </source>
</evidence>
<dbReference type="Proteomes" id="UP001160148">
    <property type="component" value="Unassembled WGS sequence"/>
</dbReference>